<dbReference type="EMBL" id="WNJQ01000002">
    <property type="protein sequence ID" value="MBC9824862.1"/>
    <property type="molecule type" value="Genomic_DNA"/>
</dbReference>
<organism evidence="2 3">
    <name type="scientific">Carnobacterium inhibens</name>
    <dbReference type="NCBI Taxonomy" id="147709"/>
    <lineage>
        <taxon>Bacteria</taxon>
        <taxon>Bacillati</taxon>
        <taxon>Bacillota</taxon>
        <taxon>Bacilli</taxon>
        <taxon>Lactobacillales</taxon>
        <taxon>Carnobacteriaceae</taxon>
        <taxon>Carnobacterium</taxon>
    </lineage>
</organism>
<keyword evidence="1" id="KW-0472">Membrane</keyword>
<dbReference type="Proteomes" id="UP000638836">
    <property type="component" value="Unassembled WGS sequence"/>
</dbReference>
<gene>
    <name evidence="2" type="ORF">GLO26_03330</name>
</gene>
<protein>
    <recommendedName>
        <fullName evidence="4">Niacin transporter NiaX</fullName>
    </recommendedName>
</protein>
<feature type="transmembrane region" description="Helical" evidence="1">
    <location>
        <begin position="144"/>
        <end position="171"/>
    </location>
</feature>
<feature type="transmembrane region" description="Helical" evidence="1">
    <location>
        <begin position="12"/>
        <end position="32"/>
    </location>
</feature>
<name>A0ABR7TB08_9LACT</name>
<comment type="caution">
    <text evidence="2">The sequence shown here is derived from an EMBL/GenBank/DDBJ whole genome shotgun (WGS) entry which is preliminary data.</text>
</comment>
<dbReference type="RefSeq" id="WP_023177916.1">
    <property type="nucleotide sequence ID" value="NZ_WNJQ01000002.1"/>
</dbReference>
<evidence type="ECO:0008006" key="4">
    <source>
        <dbReference type="Google" id="ProtNLM"/>
    </source>
</evidence>
<keyword evidence="1" id="KW-1133">Transmembrane helix</keyword>
<feature type="transmembrane region" description="Helical" evidence="1">
    <location>
        <begin position="44"/>
        <end position="68"/>
    </location>
</feature>
<feature type="transmembrane region" description="Helical" evidence="1">
    <location>
        <begin position="74"/>
        <end position="95"/>
    </location>
</feature>
<keyword evidence="1" id="KW-0812">Transmembrane</keyword>
<sequence length="188" mass="20237">MKTSKVHKLTIAALLVAVGILIPMISPIKIVLEPASFTLASHVSIFIAMFISPIIAITVALGTAVGFLLGGFPIIITLRALTHVVFAGVGSYILLKKPEILQSAVKTQLFSLFIGFLHAVCEVIVVSAFYFGGEMTTAYYVQGFLQSVFLLVGVGTIIHSMIDFMLAHIVWKALISRKTFAATVAKLK</sequence>
<proteinExistence type="predicted"/>
<accession>A0ABR7TB08</accession>
<keyword evidence="3" id="KW-1185">Reference proteome</keyword>
<evidence type="ECO:0000313" key="2">
    <source>
        <dbReference type="EMBL" id="MBC9824862.1"/>
    </source>
</evidence>
<evidence type="ECO:0000256" key="1">
    <source>
        <dbReference type="SAM" id="Phobius"/>
    </source>
</evidence>
<feature type="transmembrane region" description="Helical" evidence="1">
    <location>
        <begin position="107"/>
        <end position="132"/>
    </location>
</feature>
<evidence type="ECO:0000313" key="3">
    <source>
        <dbReference type="Proteomes" id="UP000638836"/>
    </source>
</evidence>
<dbReference type="Gene3D" id="1.10.1760.20">
    <property type="match status" value="1"/>
</dbReference>
<reference evidence="2 3" key="1">
    <citation type="journal article" date="2020" name="Microorganisms">
        <title>New Insight into Antimicrobial Compounds from Food and Marine-Sourced Carnobacterium Species through Phenotype and Genome Analyses.</title>
        <authorList>
            <person name="Begrem S."/>
            <person name="Ivaniuk F."/>
            <person name="Gigout-Chevalier F."/>
            <person name="Kolypczuk L."/>
            <person name="Bonnetot S."/>
            <person name="Leroi F."/>
            <person name="Grovel O."/>
            <person name="Delbarre-Ladrat C."/>
            <person name="Passerini D."/>
        </authorList>
    </citation>
    <scope>NUCLEOTIDE SEQUENCE [LARGE SCALE GENOMIC DNA]</scope>
    <source>
        <strain evidence="2 3">MIP2551</strain>
    </source>
</reference>